<evidence type="ECO:0000313" key="4">
    <source>
        <dbReference type="Proteomes" id="UP000021315"/>
    </source>
</evidence>
<dbReference type="EMBL" id="JDST02000074">
    <property type="protein sequence ID" value="KFB75763.1"/>
    <property type="molecule type" value="Genomic_DNA"/>
</dbReference>
<dbReference type="SUPFAM" id="SSF141371">
    <property type="entry name" value="PilZ domain-like"/>
    <property type="match status" value="1"/>
</dbReference>
<dbReference type="STRING" id="1453999.AW06_003144"/>
<keyword evidence="4" id="KW-1185">Reference proteome</keyword>
<name>A0A080M3F1_9PROT</name>
<feature type="domain" description="PilZ" evidence="1">
    <location>
        <begin position="7"/>
        <end position="95"/>
    </location>
</feature>
<accession>A0A080M3F1</accession>
<accession>A0A7D5NEZ1</accession>
<organism evidence="2 4">
    <name type="scientific">Candidatus Accumulibacter cognatus</name>
    <dbReference type="NCBI Taxonomy" id="2954383"/>
    <lineage>
        <taxon>Bacteria</taxon>
        <taxon>Pseudomonadati</taxon>
        <taxon>Pseudomonadota</taxon>
        <taxon>Betaproteobacteria</taxon>
        <taxon>Candidatus Accumulibacter</taxon>
    </lineage>
</organism>
<evidence type="ECO:0000313" key="2">
    <source>
        <dbReference type="EMBL" id="KFB75763.1"/>
    </source>
</evidence>
<dbReference type="Pfam" id="PF07238">
    <property type="entry name" value="PilZ"/>
    <property type="match status" value="1"/>
</dbReference>
<dbReference type="KEGG" id="acog:HWD57_19955"/>
<dbReference type="AlphaFoldDB" id="A0A080M3F1"/>
<reference evidence="3" key="3">
    <citation type="submission" date="2020-06" db="EMBL/GenBank/DDBJ databases">
        <authorList>
            <person name="Arumugam K."/>
            <person name="Besarab I."/>
            <person name="Haryono M."/>
            <person name="Bagci C."/>
            <person name="Beier S."/>
            <person name="Buchfink B."/>
            <person name="Gorska A."/>
            <person name="Qiu G."/>
            <person name="Huson D.H."/>
            <person name="Williams R.B."/>
        </authorList>
    </citation>
    <scope>NUCLEOTIDE SEQUENCE</scope>
    <source>
        <strain evidence="3">SSA1</strain>
    </source>
</reference>
<evidence type="ECO:0000259" key="1">
    <source>
        <dbReference type="Pfam" id="PF07238"/>
    </source>
</evidence>
<dbReference type="Proteomes" id="UP000509684">
    <property type="component" value="Chromosome"/>
</dbReference>
<gene>
    <name evidence="2" type="ORF">AW06_003144</name>
    <name evidence="3" type="ORF">HWD57_19955</name>
</gene>
<proteinExistence type="predicted"/>
<dbReference type="RefSeq" id="WP_273704709.1">
    <property type="nucleotide sequence ID" value="NZ_JDST02000074.1"/>
</dbReference>
<reference evidence="3 5" key="2">
    <citation type="journal article" date="2019" name="Microbiome">
        <title>Annotated bacterial chromosomes from frame-shift-corrected long-read metagenomic data.</title>
        <authorList>
            <person name="Arumugam K."/>
            <person name="Bagci C."/>
            <person name="Bessarab I."/>
            <person name="Beier S."/>
            <person name="Buchfink B."/>
            <person name="Gorska A."/>
            <person name="Qiu G."/>
            <person name="Huson D.H."/>
            <person name="Williams R.B.H."/>
        </authorList>
    </citation>
    <scope>NUCLEOTIDE SEQUENCE [LARGE SCALE GENOMIC DNA]</scope>
    <source>
        <strain evidence="3">SSA1</strain>
    </source>
</reference>
<protein>
    <submittedName>
        <fullName evidence="3">PilZ domain-containing protein</fullName>
    </submittedName>
</protein>
<dbReference type="InterPro" id="IPR009875">
    <property type="entry name" value="PilZ_domain"/>
</dbReference>
<evidence type="ECO:0000313" key="3">
    <source>
        <dbReference type="EMBL" id="QLH51811.1"/>
    </source>
</evidence>
<dbReference type="GO" id="GO:0035438">
    <property type="term" value="F:cyclic-di-GMP binding"/>
    <property type="evidence" value="ECO:0007669"/>
    <property type="project" value="InterPro"/>
</dbReference>
<reference evidence="2 4" key="1">
    <citation type="submission" date="2014-02" db="EMBL/GenBank/DDBJ databases">
        <title>Expanding our view of genomic diversity in Candidatus Accumulibacter clades.</title>
        <authorList>
            <person name="Skennerton C.T."/>
            <person name="Barr J.J."/>
            <person name="Slater F.R."/>
            <person name="Bond P.L."/>
            <person name="Tyson G.W."/>
        </authorList>
    </citation>
    <scope>NUCLEOTIDE SEQUENCE [LARGE SCALE GENOMIC DNA]</scope>
    <source>
        <strain evidence="4">SK-02</strain>
    </source>
</reference>
<evidence type="ECO:0000313" key="5">
    <source>
        <dbReference type="Proteomes" id="UP000509684"/>
    </source>
</evidence>
<dbReference type="Proteomes" id="UP000021315">
    <property type="component" value="Unassembled WGS sequence"/>
</dbReference>
<dbReference type="EMBL" id="CP058708">
    <property type="protein sequence ID" value="QLH51811.1"/>
    <property type="molecule type" value="Genomic_DNA"/>
</dbReference>
<sequence>MASIQMQRRNFMRHPADIPLDIAIRGTHRDVVQRLKDVSEGGLAYLSRRPLGTGSTVVLSIPLVQPPFSAAGVVVWCHRQGSVYEVGVRFADADDLFAARMVEQVCQIEHYRQQVQRAEGRVLDAETAAREWIKRYAASFPALGKGSTH</sequence>
<dbReference type="Gene3D" id="2.40.10.220">
    <property type="entry name" value="predicted glycosyltransferase like domains"/>
    <property type="match status" value="1"/>
</dbReference>